<dbReference type="Proteomes" id="UP000783686">
    <property type="component" value="Unassembled WGS sequence"/>
</dbReference>
<dbReference type="GO" id="GO:0005654">
    <property type="term" value="C:nucleoplasm"/>
    <property type="evidence" value="ECO:0007669"/>
    <property type="project" value="UniProtKB-SubCell"/>
</dbReference>
<comment type="similarity">
    <text evidence="3">Belongs to the NOP53 family.</text>
</comment>
<evidence type="ECO:0000313" key="8">
    <source>
        <dbReference type="EMBL" id="CAD5225829.1"/>
    </source>
</evidence>
<dbReference type="InterPro" id="IPR011687">
    <property type="entry name" value="Nop53/GLTSCR2"/>
</dbReference>
<gene>
    <name evidence="8" type="ORF">BOKJ2_LOCUS11773</name>
</gene>
<evidence type="ECO:0000313" key="9">
    <source>
        <dbReference type="Proteomes" id="UP000614601"/>
    </source>
</evidence>
<dbReference type="GO" id="GO:0000027">
    <property type="term" value="P:ribosomal large subunit assembly"/>
    <property type="evidence" value="ECO:0007669"/>
    <property type="project" value="TreeGrafter"/>
</dbReference>
<protein>
    <recommendedName>
        <fullName evidence="4">Ribosome biogenesis protein NOP53</fullName>
    </recommendedName>
</protein>
<organism evidence="8 9">
    <name type="scientific">Bursaphelenchus okinawaensis</name>
    <dbReference type="NCBI Taxonomy" id="465554"/>
    <lineage>
        <taxon>Eukaryota</taxon>
        <taxon>Metazoa</taxon>
        <taxon>Ecdysozoa</taxon>
        <taxon>Nematoda</taxon>
        <taxon>Chromadorea</taxon>
        <taxon>Rhabditida</taxon>
        <taxon>Tylenchina</taxon>
        <taxon>Tylenchomorpha</taxon>
        <taxon>Aphelenchoidea</taxon>
        <taxon>Aphelenchoididae</taxon>
        <taxon>Bursaphelenchus</taxon>
    </lineage>
</organism>
<sequence>MVRTRRTVVKKKTETFDLWDKDFTPKEAKKHTDGVNHYLKETRKVNSSRNSKYVPSLLPAITAPYAGASYNPEAEQYMDYAQMIAKEENAEIRSENWVKNKMKLRDGDTMATVKEVIKEEEQGFLSDDDGLTDIEIKEEIDDDEKPVIRKLKNKPKNMKQRRKALERRQEELERLANKKTKQNEAELLRIKSHIKKINEQLEEHKKNVVDRRRKRVLARLTGKKTLGHGKFQDFKEPVLLPEEITGSLRGLKSTGTSILAERLRSMEKRNIVACKSDKKNKELKTTLKYKVTDKREIKEFLEAEMAKLPKVIQPKKRKFNKKKKNQVKKDE</sequence>
<evidence type="ECO:0000256" key="1">
    <source>
        <dbReference type="ARBA" id="ARBA00004604"/>
    </source>
</evidence>
<evidence type="ECO:0000256" key="6">
    <source>
        <dbReference type="ARBA" id="ARBA00023242"/>
    </source>
</evidence>
<dbReference type="GO" id="GO:0006364">
    <property type="term" value="P:rRNA processing"/>
    <property type="evidence" value="ECO:0007669"/>
    <property type="project" value="TreeGrafter"/>
</dbReference>
<dbReference type="OrthoDB" id="5072at2759"/>
<keyword evidence="6" id="KW-0539">Nucleus</keyword>
<dbReference type="GO" id="GO:0005730">
    <property type="term" value="C:nucleolus"/>
    <property type="evidence" value="ECO:0007669"/>
    <property type="project" value="UniProtKB-SubCell"/>
</dbReference>
<accession>A0A811LCE9</accession>
<proteinExistence type="inferred from homology"/>
<reference evidence="8" key="1">
    <citation type="submission" date="2020-09" db="EMBL/GenBank/DDBJ databases">
        <authorList>
            <person name="Kikuchi T."/>
        </authorList>
    </citation>
    <scope>NUCLEOTIDE SEQUENCE</scope>
    <source>
        <strain evidence="8">SH1</strain>
    </source>
</reference>
<evidence type="ECO:0000256" key="7">
    <source>
        <dbReference type="SAM" id="Coils"/>
    </source>
</evidence>
<dbReference type="EMBL" id="CAJFDH010000005">
    <property type="protein sequence ID" value="CAD5225829.1"/>
    <property type="molecule type" value="Genomic_DNA"/>
</dbReference>
<comment type="caution">
    <text evidence="8">The sequence shown here is derived from an EMBL/GenBank/DDBJ whole genome shotgun (WGS) entry which is preliminary data.</text>
</comment>
<evidence type="ECO:0000256" key="3">
    <source>
        <dbReference type="ARBA" id="ARBA00008838"/>
    </source>
</evidence>
<dbReference type="PANTHER" id="PTHR14211">
    <property type="entry name" value="GLIOMA SUPPRESSOR CANDIDATE REGION GENE 2"/>
    <property type="match status" value="1"/>
</dbReference>
<comment type="subcellular location">
    <subcellularLocation>
        <location evidence="1">Nucleus</location>
        <location evidence="1">Nucleolus</location>
    </subcellularLocation>
    <subcellularLocation>
        <location evidence="2">Nucleus</location>
        <location evidence="2">Nucleoplasm</location>
    </subcellularLocation>
</comment>
<dbReference type="Proteomes" id="UP000614601">
    <property type="component" value="Unassembled WGS sequence"/>
</dbReference>
<dbReference type="EMBL" id="CAJFCW020000005">
    <property type="protein sequence ID" value="CAG9121345.1"/>
    <property type="molecule type" value="Genomic_DNA"/>
</dbReference>
<dbReference type="PANTHER" id="PTHR14211:SF7">
    <property type="entry name" value="RIBOSOME BIOGENESIS PROTEIN NOP53"/>
    <property type="match status" value="1"/>
</dbReference>
<evidence type="ECO:0000256" key="2">
    <source>
        <dbReference type="ARBA" id="ARBA00004642"/>
    </source>
</evidence>
<dbReference type="PIRSF" id="PIRSF017302">
    <property type="entry name" value="Gltscr2"/>
    <property type="match status" value="1"/>
</dbReference>
<feature type="coiled-coil region" evidence="7">
    <location>
        <begin position="148"/>
        <end position="214"/>
    </location>
</feature>
<name>A0A811LCE9_9BILA</name>
<evidence type="ECO:0000256" key="5">
    <source>
        <dbReference type="ARBA" id="ARBA00022517"/>
    </source>
</evidence>
<evidence type="ECO:0000256" key="4">
    <source>
        <dbReference type="ARBA" id="ARBA00018339"/>
    </source>
</evidence>
<keyword evidence="9" id="KW-1185">Reference proteome</keyword>
<keyword evidence="7" id="KW-0175">Coiled coil</keyword>
<dbReference type="Pfam" id="PF07767">
    <property type="entry name" value="Nop53"/>
    <property type="match status" value="1"/>
</dbReference>
<keyword evidence="5" id="KW-0690">Ribosome biogenesis</keyword>
<dbReference type="AlphaFoldDB" id="A0A811LCE9"/>
<dbReference type="GO" id="GO:0008097">
    <property type="term" value="F:5S rRNA binding"/>
    <property type="evidence" value="ECO:0007669"/>
    <property type="project" value="TreeGrafter"/>
</dbReference>